<feature type="domain" description="U1-type" evidence="1">
    <location>
        <begin position="113"/>
        <end position="148"/>
    </location>
</feature>
<dbReference type="AlphaFoldDB" id="A0A4C1Y9M3"/>
<feature type="domain" description="U1-type" evidence="1">
    <location>
        <begin position="58"/>
        <end position="92"/>
    </location>
</feature>
<proteinExistence type="predicted"/>
<protein>
    <recommendedName>
        <fullName evidence="1">U1-type domain-containing protein</fullName>
    </recommendedName>
</protein>
<dbReference type="InterPro" id="IPR003604">
    <property type="entry name" value="Matrin/U1-like-C_Znf_C2H2"/>
</dbReference>
<dbReference type="OrthoDB" id="7229642at2759"/>
<keyword evidence="3" id="KW-1185">Reference proteome</keyword>
<dbReference type="EMBL" id="BGZK01001101">
    <property type="protein sequence ID" value="GBP71227.1"/>
    <property type="molecule type" value="Genomic_DNA"/>
</dbReference>
<evidence type="ECO:0000313" key="3">
    <source>
        <dbReference type="Proteomes" id="UP000299102"/>
    </source>
</evidence>
<sequence>MKTGFLYGILANSKTRVRCVFCGVYIPKANKCIEQHVNGFKHKENIEQMSENGISFNDDILYCKACKVNLGEEESVQKHTDGDNHANWMAAMEDLADGEFIALDAYLAADKDADEVRCEACDITIVCSLHGLEEHVNGFSHRTNVAEKLKPLNGIFPVDNDDEVWCKICDAYIDNTVQSILEHIDDDPQHVSWFDEIEPLIQDQDITIDEFLSNPDEDRAICNKCNVQLPCDAQNIEDHINSETHLGHIVIYDS</sequence>
<evidence type="ECO:0000259" key="1">
    <source>
        <dbReference type="SMART" id="SM00451"/>
    </source>
</evidence>
<evidence type="ECO:0000313" key="2">
    <source>
        <dbReference type="EMBL" id="GBP71227.1"/>
    </source>
</evidence>
<accession>A0A4C1Y9M3</accession>
<organism evidence="2 3">
    <name type="scientific">Eumeta variegata</name>
    <name type="common">Bagworm moth</name>
    <name type="synonym">Eumeta japonica</name>
    <dbReference type="NCBI Taxonomy" id="151549"/>
    <lineage>
        <taxon>Eukaryota</taxon>
        <taxon>Metazoa</taxon>
        <taxon>Ecdysozoa</taxon>
        <taxon>Arthropoda</taxon>
        <taxon>Hexapoda</taxon>
        <taxon>Insecta</taxon>
        <taxon>Pterygota</taxon>
        <taxon>Neoptera</taxon>
        <taxon>Endopterygota</taxon>
        <taxon>Lepidoptera</taxon>
        <taxon>Glossata</taxon>
        <taxon>Ditrysia</taxon>
        <taxon>Tineoidea</taxon>
        <taxon>Psychidae</taxon>
        <taxon>Oiketicinae</taxon>
        <taxon>Eumeta</taxon>
    </lineage>
</organism>
<dbReference type="GO" id="GO:0003676">
    <property type="term" value="F:nucleic acid binding"/>
    <property type="evidence" value="ECO:0007669"/>
    <property type="project" value="InterPro"/>
</dbReference>
<name>A0A4C1Y9M3_EUMVA</name>
<comment type="caution">
    <text evidence="2">The sequence shown here is derived from an EMBL/GenBank/DDBJ whole genome shotgun (WGS) entry which is preliminary data.</text>
</comment>
<dbReference type="Proteomes" id="UP000299102">
    <property type="component" value="Unassembled WGS sequence"/>
</dbReference>
<reference evidence="2 3" key="1">
    <citation type="journal article" date="2019" name="Commun. Biol.">
        <title>The bagworm genome reveals a unique fibroin gene that provides high tensile strength.</title>
        <authorList>
            <person name="Kono N."/>
            <person name="Nakamura H."/>
            <person name="Ohtoshi R."/>
            <person name="Tomita M."/>
            <person name="Numata K."/>
            <person name="Arakawa K."/>
        </authorList>
    </citation>
    <scope>NUCLEOTIDE SEQUENCE [LARGE SCALE GENOMIC DNA]</scope>
</reference>
<dbReference type="GO" id="GO:0008270">
    <property type="term" value="F:zinc ion binding"/>
    <property type="evidence" value="ECO:0007669"/>
    <property type="project" value="InterPro"/>
</dbReference>
<gene>
    <name evidence="2" type="ORF">EVAR_44865_1</name>
</gene>
<feature type="domain" description="U1-type" evidence="1">
    <location>
        <begin position="14"/>
        <end position="49"/>
    </location>
</feature>
<dbReference type="SMART" id="SM00451">
    <property type="entry name" value="ZnF_U1"/>
    <property type="match status" value="3"/>
</dbReference>